<dbReference type="GO" id="GO:0006740">
    <property type="term" value="P:NADPH regeneration"/>
    <property type="evidence" value="ECO:0007669"/>
    <property type="project" value="TreeGrafter"/>
</dbReference>
<dbReference type="GO" id="GO:0000166">
    <property type="term" value="F:nucleotide binding"/>
    <property type="evidence" value="ECO:0007669"/>
    <property type="project" value="InterPro"/>
</dbReference>
<evidence type="ECO:0000313" key="3">
    <source>
        <dbReference type="Proteomes" id="UP000504637"/>
    </source>
</evidence>
<dbReference type="RefSeq" id="XP_033460311.1">
    <property type="nucleotide sequence ID" value="XM_033601245.1"/>
</dbReference>
<dbReference type="Gene3D" id="3.40.50.720">
    <property type="entry name" value="NAD(P)-binding Rossmann-like Domain"/>
    <property type="match status" value="1"/>
</dbReference>
<name>A0A6J3M5F0_9PEZI</name>
<reference evidence="4" key="3">
    <citation type="submission" date="2025-08" db="UniProtKB">
        <authorList>
            <consortium name="RefSeq"/>
        </authorList>
    </citation>
    <scope>IDENTIFICATION</scope>
    <source>
        <strain evidence="4">CBS 342.82</strain>
    </source>
</reference>
<dbReference type="InterPro" id="IPR000683">
    <property type="entry name" value="Gfo/Idh/MocA-like_OxRdtase_N"/>
</dbReference>
<dbReference type="Proteomes" id="UP000504637">
    <property type="component" value="Unplaced"/>
</dbReference>
<dbReference type="AlphaFoldDB" id="A0A6J3M5F0"/>
<reference evidence="4" key="2">
    <citation type="submission" date="2020-04" db="EMBL/GenBank/DDBJ databases">
        <authorList>
            <consortium name="NCBI Genome Project"/>
        </authorList>
    </citation>
    <scope>NUCLEOTIDE SEQUENCE</scope>
    <source>
        <strain evidence="4">CBS 342.82</strain>
    </source>
</reference>
<proteinExistence type="predicted"/>
<evidence type="ECO:0000313" key="4">
    <source>
        <dbReference type="RefSeq" id="XP_033460311.1"/>
    </source>
</evidence>
<dbReference type="Pfam" id="PF01408">
    <property type="entry name" value="GFO_IDH_MocA"/>
    <property type="match status" value="1"/>
</dbReference>
<dbReference type="InterPro" id="IPR036291">
    <property type="entry name" value="NAD(P)-bd_dom_sf"/>
</dbReference>
<dbReference type="OrthoDB" id="64915at2759"/>
<gene>
    <name evidence="4" type="ORF">K489DRAFT_317494</name>
</gene>
<organism evidence="4">
    <name type="scientific">Dissoconium aciculare CBS 342.82</name>
    <dbReference type="NCBI Taxonomy" id="1314786"/>
    <lineage>
        <taxon>Eukaryota</taxon>
        <taxon>Fungi</taxon>
        <taxon>Dikarya</taxon>
        <taxon>Ascomycota</taxon>
        <taxon>Pezizomycotina</taxon>
        <taxon>Dothideomycetes</taxon>
        <taxon>Dothideomycetidae</taxon>
        <taxon>Mycosphaerellales</taxon>
        <taxon>Dissoconiaceae</taxon>
        <taxon>Dissoconium</taxon>
    </lineage>
</organism>
<dbReference type="Gene3D" id="3.30.360.10">
    <property type="entry name" value="Dihydrodipicolinate Reductase, domain 2"/>
    <property type="match status" value="1"/>
</dbReference>
<dbReference type="Pfam" id="PF02894">
    <property type="entry name" value="GFO_IDH_MocA_C"/>
    <property type="match status" value="1"/>
</dbReference>
<dbReference type="GeneID" id="54359045"/>
<evidence type="ECO:0000259" key="1">
    <source>
        <dbReference type="Pfam" id="PF01408"/>
    </source>
</evidence>
<dbReference type="InterPro" id="IPR004104">
    <property type="entry name" value="Gfo/Idh/MocA-like_OxRdtase_C"/>
</dbReference>
<dbReference type="GO" id="GO:0005737">
    <property type="term" value="C:cytoplasm"/>
    <property type="evidence" value="ECO:0007669"/>
    <property type="project" value="TreeGrafter"/>
</dbReference>
<dbReference type="SUPFAM" id="SSF51735">
    <property type="entry name" value="NAD(P)-binding Rossmann-fold domains"/>
    <property type="match status" value="1"/>
</dbReference>
<evidence type="ECO:0000259" key="2">
    <source>
        <dbReference type="Pfam" id="PF02894"/>
    </source>
</evidence>
<sequence>MAAPSKHLRVGVVGAGEVAQVVHLPNLSLLSHLFTATVVCDLSLETAKHCAQKFHIPTASADIQDVVTSAQVDVVFILTSDEFHEPYIIAALEAGKHVMVEKPLTLSVASAERILAAESKANGPIVFVGYMRRYAASFVETFKREVAGIPRILYARSRDFPGPNAKFVSESGTFVRKSSDFPPGAKEDSEKRLDAFFKECFPDHEITPARAKFCRFMNTLGSHDISLMREVIGSPESVGGVSVNDPFYSAIFNYRNKTGEPFAVTYESGLDMVPEFDAHFAVYGEKKRVLIKYDTPYVKGLAIKVTVQEVSEAGEVVSREIIASYEDAYTIELQELYENIVNGKQVKTTARDALEDLKLYDLMYQKYNADQKS</sequence>
<dbReference type="PANTHER" id="PTHR42840">
    <property type="entry name" value="NAD(P)-BINDING ROSSMANN-FOLD SUPERFAMILY PROTEIN-RELATED"/>
    <property type="match status" value="1"/>
</dbReference>
<protein>
    <submittedName>
        <fullName evidence="4">NAD(P)-binding protein</fullName>
    </submittedName>
</protein>
<dbReference type="GO" id="GO:0016491">
    <property type="term" value="F:oxidoreductase activity"/>
    <property type="evidence" value="ECO:0007669"/>
    <property type="project" value="TreeGrafter"/>
</dbReference>
<reference evidence="4" key="1">
    <citation type="submission" date="2020-01" db="EMBL/GenBank/DDBJ databases">
        <authorList>
            <consortium name="DOE Joint Genome Institute"/>
            <person name="Haridas S."/>
            <person name="Albert R."/>
            <person name="Binder M."/>
            <person name="Bloem J."/>
            <person name="Labutti K."/>
            <person name="Salamov A."/>
            <person name="Andreopoulos B."/>
            <person name="Baker S.E."/>
            <person name="Barry K."/>
            <person name="Bills G."/>
            <person name="Bluhm B.H."/>
            <person name="Cannon C."/>
            <person name="Castanera R."/>
            <person name="Culley D.E."/>
            <person name="Daum C."/>
            <person name="Ezra D."/>
            <person name="Gonzalez J.B."/>
            <person name="Henrissat B."/>
            <person name="Kuo A."/>
            <person name="Liang C."/>
            <person name="Lipzen A."/>
            <person name="Lutzoni F."/>
            <person name="Magnuson J."/>
            <person name="Mondo S."/>
            <person name="Nolan M."/>
            <person name="Ohm R."/>
            <person name="Pangilinan J."/>
            <person name="Park H.-J."/>
            <person name="Ramirez L."/>
            <person name="Alfaro M."/>
            <person name="Sun H."/>
            <person name="Tritt A."/>
            <person name="Yoshinaga Y."/>
            <person name="Zwiers L.-H."/>
            <person name="Turgeon B.G."/>
            <person name="Goodwin S.B."/>
            <person name="Spatafora J.W."/>
            <person name="Crous P.W."/>
            <person name="Grigoriev I.V."/>
        </authorList>
    </citation>
    <scope>NUCLEOTIDE SEQUENCE</scope>
    <source>
        <strain evidence="4">CBS 342.82</strain>
    </source>
</reference>
<feature type="domain" description="Gfo/Idh/MocA-like oxidoreductase N-terminal" evidence="1">
    <location>
        <begin position="8"/>
        <end position="130"/>
    </location>
</feature>
<accession>A0A6J3M5F0</accession>
<keyword evidence="3" id="KW-1185">Reference proteome</keyword>
<dbReference type="PANTHER" id="PTHR42840:SF7">
    <property type="entry name" value="BINDING ROSSMANN FOLD OXIDOREDUCTASE, PUTATIVE (AFU_ORTHOLOGUE AFUA_4G10190)-RELATED"/>
    <property type="match status" value="1"/>
</dbReference>
<feature type="domain" description="Gfo/Idh/MocA-like oxidoreductase C-terminal" evidence="2">
    <location>
        <begin position="253"/>
        <end position="370"/>
    </location>
</feature>